<dbReference type="EMBL" id="CM039431">
    <property type="protein sequence ID" value="KAI4336122.1"/>
    <property type="molecule type" value="Genomic_DNA"/>
</dbReference>
<name>A0ACB9NJJ6_BAUVA</name>
<sequence length="586" mass="68172">MNKFDFRKYTASSSSFDLRKKFPWWYEILDPGSEFVGRWYRTFLVACLAALFLDPLYFYYPVNDGDACIRNDIILGIAVTFSRTVTDLFFLFHIVIKFRTAYISRRSRVFGRGVPVKDPHKIARRYLKSDFILDVLCALPLPQIVTWFVIPATKGSRKTAAHTNHTLSLIVLVQYIPRFFQIFPLQRRIIKNSGIITQNAWAGAVYNLGFYMLASHILGAAWYLLSIQRQYECWRITCRNEMNSTRSPSCNPTFLDCSTTTNPERAFWLRRSKVLTECDPTNNKAGFQFGMFADAFADNVASSKFIQKYFYCLWWGLKNLSSYGQNITTSTFFGETLFCSFICLAGLVLFAHLIGNMQNYLQSSTVRLEEWRVKQRDTEEWMRHRQLPPDLQQRVRQFLRYKWLATKGVDEESILRSLPLDLRRQIQRHLCLALVRRVPFFGQMDDQLLDAICERLVSSLNTKDTYYSHQWRTWGACYIQAAWRRYHKRKMALELLEKESLYYTNLTEDRDMNAEDDETTAGESSKGDSSSHVQVQHLGATVLASRFAKNTRRGAGEKLALPDSNSLKMPKLFKPSDPDFLADHDD</sequence>
<evidence type="ECO:0000313" key="2">
    <source>
        <dbReference type="Proteomes" id="UP000828941"/>
    </source>
</evidence>
<comment type="caution">
    <text evidence="1">The sequence shown here is derived from an EMBL/GenBank/DDBJ whole genome shotgun (WGS) entry which is preliminary data.</text>
</comment>
<reference evidence="1 2" key="1">
    <citation type="journal article" date="2022" name="DNA Res.">
        <title>Chromosomal-level genome assembly of the orchid tree Bauhinia variegata (Leguminosae; Cercidoideae) supports the allotetraploid origin hypothesis of Bauhinia.</title>
        <authorList>
            <person name="Zhong Y."/>
            <person name="Chen Y."/>
            <person name="Zheng D."/>
            <person name="Pang J."/>
            <person name="Liu Y."/>
            <person name="Luo S."/>
            <person name="Meng S."/>
            <person name="Qian L."/>
            <person name="Wei D."/>
            <person name="Dai S."/>
            <person name="Zhou R."/>
        </authorList>
    </citation>
    <scope>NUCLEOTIDE SEQUENCE [LARGE SCALE GENOMIC DNA]</scope>
    <source>
        <strain evidence="1">BV-YZ2020</strain>
    </source>
</reference>
<organism evidence="1 2">
    <name type="scientific">Bauhinia variegata</name>
    <name type="common">Purple orchid tree</name>
    <name type="synonym">Phanera variegata</name>
    <dbReference type="NCBI Taxonomy" id="167791"/>
    <lineage>
        <taxon>Eukaryota</taxon>
        <taxon>Viridiplantae</taxon>
        <taxon>Streptophyta</taxon>
        <taxon>Embryophyta</taxon>
        <taxon>Tracheophyta</taxon>
        <taxon>Spermatophyta</taxon>
        <taxon>Magnoliopsida</taxon>
        <taxon>eudicotyledons</taxon>
        <taxon>Gunneridae</taxon>
        <taxon>Pentapetalae</taxon>
        <taxon>rosids</taxon>
        <taxon>fabids</taxon>
        <taxon>Fabales</taxon>
        <taxon>Fabaceae</taxon>
        <taxon>Cercidoideae</taxon>
        <taxon>Cercideae</taxon>
        <taxon>Bauhiniinae</taxon>
        <taxon>Bauhinia</taxon>
    </lineage>
</organism>
<proteinExistence type="predicted"/>
<protein>
    <submittedName>
        <fullName evidence="1">Uncharacterized protein</fullName>
    </submittedName>
</protein>
<dbReference type="Proteomes" id="UP000828941">
    <property type="component" value="Chromosome 6"/>
</dbReference>
<evidence type="ECO:0000313" key="1">
    <source>
        <dbReference type="EMBL" id="KAI4336122.1"/>
    </source>
</evidence>
<keyword evidence="2" id="KW-1185">Reference proteome</keyword>
<gene>
    <name evidence="1" type="ORF">L6164_014690</name>
</gene>
<accession>A0ACB9NJJ6</accession>